<evidence type="ECO:0000313" key="1">
    <source>
        <dbReference type="EMBL" id="TVU21723.1"/>
    </source>
</evidence>
<dbReference type="Pfam" id="PF06533">
    <property type="entry name" value="DUF1110"/>
    <property type="match status" value="1"/>
</dbReference>
<sequence length="185" mass="19663">MAAAEPWKEVLRQRARVAEDCCANAHGRLVGVAALLASPAHVAGAQGWRQQRPRVESDLRDASSDLAFAAAEMAACEIFALSAGAVDPTNPLPSIDYLPDAHHSVRLALGMLQSAKICAHDACDSLERCCCRVQMAYYLLDHPGLPGLYGLVEEERDAARGFLETARGLAASGAELAAAAVPTRW</sequence>
<evidence type="ECO:0000313" key="2">
    <source>
        <dbReference type="Proteomes" id="UP000324897"/>
    </source>
</evidence>
<comment type="caution">
    <text evidence="1">The sequence shown here is derived from an EMBL/GenBank/DDBJ whole genome shotgun (WGS) entry which is preliminary data.</text>
</comment>
<dbReference type="AlphaFoldDB" id="A0A5J9UDE2"/>
<dbReference type="PANTHER" id="PTHR35356">
    <property type="entry name" value="OS01G0156300 PROTEIN-RELATED"/>
    <property type="match status" value="1"/>
</dbReference>
<dbReference type="Proteomes" id="UP000324897">
    <property type="component" value="Unassembled WGS sequence"/>
</dbReference>
<dbReference type="PANTHER" id="PTHR35356:SF3">
    <property type="entry name" value="OS01G0156300 PROTEIN"/>
    <property type="match status" value="1"/>
</dbReference>
<gene>
    <name evidence="1" type="ORF">EJB05_31380</name>
</gene>
<keyword evidence="2" id="KW-1185">Reference proteome</keyword>
<accession>A0A5J9UDE2</accession>
<dbReference type="OrthoDB" id="690414at2759"/>
<protein>
    <recommendedName>
        <fullName evidence="3">BRO1 domain-containing protein</fullName>
    </recommendedName>
</protein>
<dbReference type="EMBL" id="RWGY01000026">
    <property type="protein sequence ID" value="TVU21723.1"/>
    <property type="molecule type" value="Genomic_DNA"/>
</dbReference>
<reference evidence="1 2" key="1">
    <citation type="journal article" date="2019" name="Sci. Rep.">
        <title>A high-quality genome of Eragrostis curvula grass provides insights into Poaceae evolution and supports new strategies to enhance forage quality.</title>
        <authorList>
            <person name="Carballo J."/>
            <person name="Santos B.A.C.M."/>
            <person name="Zappacosta D."/>
            <person name="Garbus I."/>
            <person name="Selva J.P."/>
            <person name="Gallo C.A."/>
            <person name="Diaz A."/>
            <person name="Albertini E."/>
            <person name="Caccamo M."/>
            <person name="Echenique V."/>
        </authorList>
    </citation>
    <scope>NUCLEOTIDE SEQUENCE [LARGE SCALE GENOMIC DNA]</scope>
    <source>
        <strain evidence="2">cv. Victoria</strain>
        <tissue evidence="1">Leaf</tissue>
    </source>
</reference>
<name>A0A5J9UDE2_9POAL</name>
<evidence type="ECO:0008006" key="3">
    <source>
        <dbReference type="Google" id="ProtNLM"/>
    </source>
</evidence>
<proteinExistence type="predicted"/>
<feature type="non-terminal residue" evidence="1">
    <location>
        <position position="1"/>
    </location>
</feature>
<dbReference type="Gramene" id="TVU21723">
    <property type="protein sequence ID" value="TVU21723"/>
    <property type="gene ID" value="EJB05_31380"/>
</dbReference>
<organism evidence="1 2">
    <name type="scientific">Eragrostis curvula</name>
    <name type="common">weeping love grass</name>
    <dbReference type="NCBI Taxonomy" id="38414"/>
    <lineage>
        <taxon>Eukaryota</taxon>
        <taxon>Viridiplantae</taxon>
        <taxon>Streptophyta</taxon>
        <taxon>Embryophyta</taxon>
        <taxon>Tracheophyta</taxon>
        <taxon>Spermatophyta</taxon>
        <taxon>Magnoliopsida</taxon>
        <taxon>Liliopsida</taxon>
        <taxon>Poales</taxon>
        <taxon>Poaceae</taxon>
        <taxon>PACMAD clade</taxon>
        <taxon>Chloridoideae</taxon>
        <taxon>Eragrostideae</taxon>
        <taxon>Eragrostidinae</taxon>
        <taxon>Eragrostis</taxon>
    </lineage>
</organism>
<dbReference type="InterPro" id="IPR010535">
    <property type="entry name" value="DUF1110"/>
</dbReference>